<protein>
    <submittedName>
        <fullName evidence="2">Uncharacterized protein</fullName>
    </submittedName>
</protein>
<accession>A0A9W6LFV2</accession>
<comment type="caution">
    <text evidence="2">The sequence shown here is derived from an EMBL/GenBank/DDBJ whole genome shotgun (WGS) entry which is preliminary data.</text>
</comment>
<reference evidence="2" key="1">
    <citation type="submission" date="2022-12" db="EMBL/GenBank/DDBJ databases">
        <title>Reference genome sequencing for broad-spectrum identification of bacterial and archaeal isolates by mass spectrometry.</title>
        <authorList>
            <person name="Sekiguchi Y."/>
            <person name="Tourlousse D.M."/>
        </authorList>
    </citation>
    <scope>NUCLEOTIDE SEQUENCE</scope>
    <source>
        <strain evidence="2">LLR39Z86</strain>
    </source>
</reference>
<evidence type="ECO:0000313" key="2">
    <source>
        <dbReference type="EMBL" id="GLI41520.1"/>
    </source>
</evidence>
<proteinExistence type="predicted"/>
<dbReference type="AlphaFoldDB" id="A0A9W6LFV2"/>
<feature type="region of interest" description="Disordered" evidence="1">
    <location>
        <begin position="1"/>
        <end position="77"/>
    </location>
</feature>
<keyword evidence="3" id="KW-1185">Reference proteome</keyword>
<evidence type="ECO:0000313" key="3">
    <source>
        <dbReference type="Proteomes" id="UP001144313"/>
    </source>
</evidence>
<sequence length="77" mass="9365">MFSRPPRHRFEEFHMAKQTREERQAANRQFDADKARLDKLGKAQSRRGQREENSAYHHQNKKVDDAIQNKTVSWWKR</sequence>
<feature type="compositionally biased region" description="Basic and acidic residues" evidence="1">
    <location>
        <begin position="8"/>
        <end position="41"/>
    </location>
</feature>
<organism evidence="2 3">
    <name type="scientific">Glycomyces algeriensis</name>
    <dbReference type="NCBI Taxonomy" id="256037"/>
    <lineage>
        <taxon>Bacteria</taxon>
        <taxon>Bacillati</taxon>
        <taxon>Actinomycetota</taxon>
        <taxon>Actinomycetes</taxon>
        <taxon>Glycomycetales</taxon>
        <taxon>Glycomycetaceae</taxon>
        <taxon>Glycomyces</taxon>
    </lineage>
</organism>
<dbReference type="Proteomes" id="UP001144313">
    <property type="component" value="Unassembled WGS sequence"/>
</dbReference>
<evidence type="ECO:0000256" key="1">
    <source>
        <dbReference type="SAM" id="MobiDB-lite"/>
    </source>
</evidence>
<dbReference type="EMBL" id="BSDT01000001">
    <property type="protein sequence ID" value="GLI41520.1"/>
    <property type="molecule type" value="Genomic_DNA"/>
</dbReference>
<gene>
    <name evidence="2" type="ORF">GALLR39Z86_13700</name>
</gene>
<feature type="compositionally biased region" description="Polar residues" evidence="1">
    <location>
        <begin position="68"/>
        <end position="77"/>
    </location>
</feature>
<feature type="compositionally biased region" description="Basic and acidic residues" evidence="1">
    <location>
        <begin position="48"/>
        <end position="67"/>
    </location>
</feature>
<name>A0A9W6LFV2_9ACTN</name>